<proteinExistence type="predicted"/>
<evidence type="ECO:0000259" key="1">
    <source>
        <dbReference type="Pfam" id="PF09851"/>
    </source>
</evidence>
<feature type="domain" description="SHOCT" evidence="1">
    <location>
        <begin position="259"/>
        <end position="286"/>
    </location>
</feature>
<sequence>MTKKNYQNKNCDLDVLVQDVQSWFAQQGYQVQFNKAEGAWIIQAQKTETWRKVVGASRAFNVLIEGYSNNFSIELGTGEWATNLAAVGIGTLLTGGVSLIGSGLAAGWSKKIEGDIWNFIEQKVIFGERAKSNREIAVIKTQESLEEKLRQLKEVFEQNLIDEVTYNSKKKELENQAIDQKKNNELNEKLMKLKNALDTGILSQIEYETKKSELMTQTSNADLENKLAQLKAALATGILSQEEFNKKAADIKREISFGEKLKQLEGARNSGILTNEEFEQKKSQILATNI</sequence>
<comment type="caution">
    <text evidence="2">The sequence shown here is derived from an EMBL/GenBank/DDBJ whole genome shotgun (WGS) entry which is preliminary data.</text>
</comment>
<dbReference type="EMBL" id="LXQD01000321">
    <property type="protein sequence ID" value="RCJ23834.1"/>
    <property type="molecule type" value="Genomic_DNA"/>
</dbReference>
<gene>
    <name evidence="2" type="ORF">A6770_28880</name>
</gene>
<name>A0A367QKR1_9NOSO</name>
<evidence type="ECO:0000313" key="2">
    <source>
        <dbReference type="EMBL" id="RCJ23834.1"/>
    </source>
</evidence>
<reference evidence="2" key="1">
    <citation type="submission" date="2016-04" db="EMBL/GenBank/DDBJ databases">
        <authorList>
            <person name="Tabuchi Yagui T.R."/>
        </authorList>
    </citation>
    <scope>NUCLEOTIDE SEQUENCE [LARGE SCALE GENOMIC DNA]</scope>
    <source>
        <strain evidence="2">NIES-26</strain>
    </source>
</reference>
<dbReference type="Pfam" id="PF09851">
    <property type="entry name" value="SHOCT"/>
    <property type="match status" value="3"/>
</dbReference>
<keyword evidence="3" id="KW-1185">Reference proteome</keyword>
<dbReference type="AlphaFoldDB" id="A0A367QKR1"/>
<evidence type="ECO:0000313" key="3">
    <source>
        <dbReference type="Proteomes" id="UP000252107"/>
    </source>
</evidence>
<protein>
    <recommendedName>
        <fullName evidence="1">SHOCT domain-containing protein</fullName>
    </recommendedName>
</protein>
<dbReference type="InterPro" id="IPR018649">
    <property type="entry name" value="SHOCT"/>
</dbReference>
<feature type="domain" description="SHOCT" evidence="1">
    <location>
        <begin position="189"/>
        <end position="215"/>
    </location>
</feature>
<accession>A0A367QKR1</accession>
<feature type="domain" description="SHOCT" evidence="1">
    <location>
        <begin position="226"/>
        <end position="251"/>
    </location>
</feature>
<organism evidence="2 3">
    <name type="scientific">Nostoc minutum NIES-26</name>
    <dbReference type="NCBI Taxonomy" id="1844469"/>
    <lineage>
        <taxon>Bacteria</taxon>
        <taxon>Bacillati</taxon>
        <taxon>Cyanobacteriota</taxon>
        <taxon>Cyanophyceae</taxon>
        <taxon>Nostocales</taxon>
        <taxon>Nostocaceae</taxon>
        <taxon>Nostoc</taxon>
    </lineage>
</organism>
<dbReference type="Proteomes" id="UP000252107">
    <property type="component" value="Unassembled WGS sequence"/>
</dbReference>